<evidence type="ECO:0000313" key="1">
    <source>
        <dbReference type="EMBL" id="KEG21059.1"/>
    </source>
</evidence>
<proteinExistence type="predicted"/>
<dbReference type="Proteomes" id="UP000031740">
    <property type="component" value="Unassembled WGS sequence"/>
</dbReference>
<reference evidence="1 2" key="1">
    <citation type="submission" date="2013-04" db="EMBL/GenBank/DDBJ databases">
        <title>The Genome Sequence of Bartonella bacilliformis Ver097.</title>
        <authorList>
            <consortium name="The Broad Institute Genomics Platform"/>
            <consortium name="The Broad Institute Genome Sequencing Center for Infectious Disease"/>
            <person name="Feldgarden M."/>
            <person name="Kirby J."/>
            <person name="Birtles R."/>
            <person name="Dasch G."/>
            <person name="Hendrix L."/>
            <person name="Koehler J."/>
            <person name="Walker B."/>
            <person name="Young S.K."/>
            <person name="Zeng Q."/>
            <person name="Gargeya S."/>
            <person name="Fitzgerald M."/>
            <person name="Haas B."/>
            <person name="Abouelleil A."/>
            <person name="Allen A.W."/>
            <person name="Alvarado L."/>
            <person name="Arachchi H.M."/>
            <person name="Berlin A.M."/>
            <person name="Chapman S.B."/>
            <person name="Gainer-Dewar J."/>
            <person name="Goldberg J."/>
            <person name="Griggs A."/>
            <person name="Gujja S."/>
            <person name="Hansen M."/>
            <person name="Howarth C."/>
            <person name="Imamovic A."/>
            <person name="Ireland A."/>
            <person name="Larimer J."/>
            <person name="McCowan C."/>
            <person name="Murphy C."/>
            <person name="Pearson M."/>
            <person name="Poon T.W."/>
            <person name="Priest M."/>
            <person name="Roberts A."/>
            <person name="Saif S."/>
            <person name="Shea T."/>
            <person name="Sisk P."/>
            <person name="Sykes S."/>
            <person name="Wortman J."/>
            <person name="Nusbaum C."/>
            <person name="Birren B."/>
        </authorList>
    </citation>
    <scope>NUCLEOTIDE SEQUENCE [LARGE SCALE GENOMIC DNA]</scope>
    <source>
        <strain evidence="1 2">Ver097</strain>
    </source>
</reference>
<feature type="non-terminal residue" evidence="1">
    <location>
        <position position="42"/>
    </location>
</feature>
<gene>
    <name evidence="1" type="ORF">H710_00001</name>
</gene>
<comment type="caution">
    <text evidence="1">The sequence shown here is derived from an EMBL/GenBank/DDBJ whole genome shotgun (WGS) entry which is preliminary data.</text>
</comment>
<protein>
    <submittedName>
        <fullName evidence="1">Uncharacterized protein</fullName>
    </submittedName>
</protein>
<name>A0A072RHS8_BARBA</name>
<sequence>MMNNRKSIASLLFALVLFLLNKGESFADEQSNLYTVHPPQLS</sequence>
<dbReference type="EMBL" id="ASIV01000001">
    <property type="protein sequence ID" value="KEG21059.1"/>
    <property type="molecule type" value="Genomic_DNA"/>
</dbReference>
<dbReference type="HOGENOM" id="CLU_3280911_0_0_5"/>
<dbReference type="AlphaFoldDB" id="A0A072RHS8"/>
<evidence type="ECO:0000313" key="2">
    <source>
        <dbReference type="Proteomes" id="UP000031740"/>
    </source>
</evidence>
<organism evidence="1 2">
    <name type="scientific">Bartonella bacilliformis Ver097</name>
    <dbReference type="NCBI Taxonomy" id="1293911"/>
    <lineage>
        <taxon>Bacteria</taxon>
        <taxon>Pseudomonadati</taxon>
        <taxon>Pseudomonadota</taxon>
        <taxon>Alphaproteobacteria</taxon>
        <taxon>Hyphomicrobiales</taxon>
        <taxon>Bartonellaceae</taxon>
        <taxon>Bartonella</taxon>
    </lineage>
</organism>
<accession>A0A072RHS8</accession>